<accession>A0ABT5B548</accession>
<dbReference type="PANTHER" id="PTHR35580">
    <property type="entry name" value="CELL SURFACE GLYCOPROTEIN (S-LAYER PROTEIN)-LIKE PROTEIN"/>
    <property type="match status" value="1"/>
</dbReference>
<dbReference type="Proteomes" id="UP001217838">
    <property type="component" value="Unassembled WGS sequence"/>
</dbReference>
<feature type="compositionally biased region" description="Low complexity" evidence="1">
    <location>
        <begin position="24"/>
        <end position="44"/>
    </location>
</feature>
<evidence type="ECO:0000256" key="1">
    <source>
        <dbReference type="SAM" id="MobiDB-lite"/>
    </source>
</evidence>
<dbReference type="InterPro" id="IPR011047">
    <property type="entry name" value="Quinoprotein_ADH-like_sf"/>
</dbReference>
<gene>
    <name evidence="2" type="ORF">POL58_15910</name>
</gene>
<sequence length="567" mass="58430">MLASVACSSGEPAQTDGAGGTGSATGSTGDTSSSSGESPLDSTTGGDGDEAGTSLDTSSGGPEPSACEPPSGDGVLADAIGFANPARQEFTAAAVGPYEVLTVLVDVEMTPGCESDEPLPLNFGEGLEMETLHLPQEDGRNIAVLQYDLSQPYSERPLVASMIGGVGHQRPAGVAVDADGTVYIAGVFNGNPVLPANLGETVGYALSGPAEDAPVDDVHSFVVAYSATGEYLWHVQLGGAGDSGVRLEAIAVDPQGGLAIAGAAHGEVSYEIGHACEFDSSWSPFVARYSGGPIPPLGPTWVRCPDSSEEARALAVDIDEWGHVVATGYFREELTWRDEQGEAIPDGVVKAAGDQDLFVARWDEAGNLQWQERCGSAPVQSSIDQDAGRAVLAGADGRTFVAGEIGDAGSCLQETAPVYSYHSTALLAARDPSGWAWERIVQLDPQAPNTGAALTALAQDGSGQIVAAGSARGALAVAETLRGPRGETDGIVAKFACDGELAWLHRFGSDASTGSLLRQVRFHAVAIDEHDAVHLAGAYWDSFHPKLPIPANCGMSEADSMRIKLSP</sequence>
<dbReference type="SUPFAM" id="SSF50998">
    <property type="entry name" value="Quinoprotein alcohol dehydrogenase-like"/>
    <property type="match status" value="1"/>
</dbReference>
<dbReference type="InterPro" id="IPR052918">
    <property type="entry name" value="Motility_Chemotaxis_Reg"/>
</dbReference>
<feature type="region of interest" description="Disordered" evidence="1">
    <location>
        <begin position="1"/>
        <end position="73"/>
    </location>
</feature>
<protein>
    <submittedName>
        <fullName evidence="2">Uncharacterized protein</fullName>
    </submittedName>
</protein>
<name>A0ABT5B548_9BACT</name>
<organism evidence="2 3">
    <name type="scientific">Nannocystis radixulma</name>
    <dbReference type="NCBI Taxonomy" id="2995305"/>
    <lineage>
        <taxon>Bacteria</taxon>
        <taxon>Pseudomonadati</taxon>
        <taxon>Myxococcota</taxon>
        <taxon>Polyangia</taxon>
        <taxon>Nannocystales</taxon>
        <taxon>Nannocystaceae</taxon>
        <taxon>Nannocystis</taxon>
    </lineage>
</organism>
<evidence type="ECO:0000313" key="3">
    <source>
        <dbReference type="Proteomes" id="UP001217838"/>
    </source>
</evidence>
<reference evidence="2 3" key="1">
    <citation type="submission" date="2022-11" db="EMBL/GenBank/DDBJ databases">
        <title>Minimal conservation of predation-associated metabolite biosynthetic gene clusters underscores biosynthetic potential of Myxococcota including descriptions for ten novel species: Archangium lansinium sp. nov., Myxococcus landrumus sp. nov., Nannocystis bai.</title>
        <authorList>
            <person name="Ahearne A."/>
            <person name="Stevens C."/>
            <person name="Dowd S."/>
        </authorList>
    </citation>
    <scope>NUCLEOTIDE SEQUENCE [LARGE SCALE GENOMIC DNA]</scope>
    <source>
        <strain evidence="2 3">NCELM</strain>
    </source>
</reference>
<comment type="caution">
    <text evidence="2">The sequence shown here is derived from an EMBL/GenBank/DDBJ whole genome shotgun (WGS) entry which is preliminary data.</text>
</comment>
<keyword evidence="3" id="KW-1185">Reference proteome</keyword>
<dbReference type="PANTHER" id="PTHR35580:SF1">
    <property type="entry name" value="PHYTASE-LIKE DOMAIN-CONTAINING PROTEIN"/>
    <property type="match status" value="1"/>
</dbReference>
<proteinExistence type="predicted"/>
<evidence type="ECO:0000313" key="2">
    <source>
        <dbReference type="EMBL" id="MDC0669238.1"/>
    </source>
</evidence>
<dbReference type="EMBL" id="JAQNDN010000007">
    <property type="protein sequence ID" value="MDC0669238.1"/>
    <property type="molecule type" value="Genomic_DNA"/>
</dbReference>